<feature type="signal peptide" evidence="1">
    <location>
        <begin position="1"/>
        <end position="16"/>
    </location>
</feature>
<feature type="chain" id="PRO_5036461934" evidence="1">
    <location>
        <begin position="17"/>
        <end position="95"/>
    </location>
</feature>
<comment type="caution">
    <text evidence="2">The sequence shown here is derived from an EMBL/GenBank/DDBJ whole genome shotgun (WGS) entry which is preliminary data.</text>
</comment>
<accession>A0A8X6I5G1</accession>
<keyword evidence="1" id="KW-0732">Signal</keyword>
<proteinExistence type="predicted"/>
<organism evidence="2 3">
    <name type="scientific">Nephila pilipes</name>
    <name type="common">Giant wood spider</name>
    <name type="synonym">Nephila maculata</name>
    <dbReference type="NCBI Taxonomy" id="299642"/>
    <lineage>
        <taxon>Eukaryota</taxon>
        <taxon>Metazoa</taxon>
        <taxon>Ecdysozoa</taxon>
        <taxon>Arthropoda</taxon>
        <taxon>Chelicerata</taxon>
        <taxon>Arachnida</taxon>
        <taxon>Araneae</taxon>
        <taxon>Araneomorphae</taxon>
        <taxon>Entelegynae</taxon>
        <taxon>Araneoidea</taxon>
        <taxon>Nephilidae</taxon>
        <taxon>Nephila</taxon>
    </lineage>
</organism>
<evidence type="ECO:0000256" key="1">
    <source>
        <dbReference type="SAM" id="SignalP"/>
    </source>
</evidence>
<protein>
    <submittedName>
        <fullName evidence="2">Uncharacterized protein</fullName>
    </submittedName>
</protein>
<sequence>MLLLRVISMLLPSVKAMYYYLVEDIVEDYADSNGVIILYNEKDPKTFIHYDGGSTNPDLAMTTPNLVDGCRKFVLGDLGSGHRMILVTYTSEVNI</sequence>
<dbReference type="InterPro" id="IPR036691">
    <property type="entry name" value="Endo/exonu/phosph_ase_sf"/>
</dbReference>
<dbReference type="Gene3D" id="3.60.10.10">
    <property type="entry name" value="Endonuclease/exonuclease/phosphatase"/>
    <property type="match status" value="1"/>
</dbReference>
<dbReference type="Proteomes" id="UP000887013">
    <property type="component" value="Unassembled WGS sequence"/>
</dbReference>
<keyword evidence="3" id="KW-1185">Reference proteome</keyword>
<evidence type="ECO:0000313" key="3">
    <source>
        <dbReference type="Proteomes" id="UP000887013"/>
    </source>
</evidence>
<name>A0A8X6I5G1_NEPPI</name>
<dbReference type="OrthoDB" id="6157305at2759"/>
<gene>
    <name evidence="2" type="ORF">NPIL_467461</name>
</gene>
<dbReference type="EMBL" id="BMAW01041868">
    <property type="protein sequence ID" value="GFS31154.1"/>
    <property type="molecule type" value="Genomic_DNA"/>
</dbReference>
<dbReference type="AlphaFoldDB" id="A0A8X6I5G1"/>
<evidence type="ECO:0000313" key="2">
    <source>
        <dbReference type="EMBL" id="GFS31154.1"/>
    </source>
</evidence>
<reference evidence="2" key="1">
    <citation type="submission" date="2020-08" db="EMBL/GenBank/DDBJ databases">
        <title>Multicomponent nature underlies the extraordinary mechanical properties of spider dragline silk.</title>
        <authorList>
            <person name="Kono N."/>
            <person name="Nakamura H."/>
            <person name="Mori M."/>
            <person name="Yoshida Y."/>
            <person name="Ohtoshi R."/>
            <person name="Malay A.D."/>
            <person name="Moran D.A.P."/>
            <person name="Tomita M."/>
            <person name="Numata K."/>
            <person name="Arakawa K."/>
        </authorList>
    </citation>
    <scope>NUCLEOTIDE SEQUENCE</scope>
</reference>